<protein>
    <submittedName>
        <fullName evidence="1">Uncharacterized protein</fullName>
    </submittedName>
</protein>
<dbReference type="OrthoDB" id="10253869at2759"/>
<comment type="caution">
    <text evidence="1">The sequence shown here is derived from an EMBL/GenBank/DDBJ whole genome shotgun (WGS) entry which is preliminary data.</text>
</comment>
<sequence length="77" mass="9012">MAVNYDPSGSMKCMDVFVADPLSHVAKNKEDWVETRFAAWKEFVRVDVRFHDVQGAHYTMLNLEYVFKILQKHCGNF</sequence>
<dbReference type="EMBL" id="LCZI01000638">
    <property type="protein sequence ID" value="KKZ65478.1"/>
    <property type="molecule type" value="Genomic_DNA"/>
</dbReference>
<accession>A0A0G2I4X1</accession>
<dbReference type="InterPro" id="IPR029058">
    <property type="entry name" value="AB_hydrolase_fold"/>
</dbReference>
<gene>
    <name evidence="1" type="ORF">EMCG_08710</name>
</gene>
<reference evidence="2" key="1">
    <citation type="journal article" date="2015" name="PLoS Genet.">
        <title>The dynamic genome and transcriptome of the human fungal pathogen Blastomyces and close relative Emmonsia.</title>
        <authorList>
            <person name="Munoz J.F."/>
            <person name="Gauthier G.M."/>
            <person name="Desjardins C.A."/>
            <person name="Gallo J.E."/>
            <person name="Holder J."/>
            <person name="Sullivan T.D."/>
            <person name="Marty A.J."/>
            <person name="Carmen J.C."/>
            <person name="Chen Z."/>
            <person name="Ding L."/>
            <person name="Gujja S."/>
            <person name="Magrini V."/>
            <person name="Misas E."/>
            <person name="Mitreva M."/>
            <person name="Priest M."/>
            <person name="Saif S."/>
            <person name="Whiston E.A."/>
            <person name="Young S."/>
            <person name="Zeng Q."/>
            <person name="Goldman W.E."/>
            <person name="Mardis E.R."/>
            <person name="Taylor J.W."/>
            <person name="McEwen J.G."/>
            <person name="Clay O.K."/>
            <person name="Klein B.S."/>
            <person name="Cuomo C.A."/>
        </authorList>
    </citation>
    <scope>NUCLEOTIDE SEQUENCE [LARGE SCALE GENOMIC DNA]</scope>
    <source>
        <strain evidence="2">UAMH 3008</strain>
    </source>
</reference>
<dbReference type="Proteomes" id="UP000034164">
    <property type="component" value="Unassembled WGS sequence"/>
</dbReference>
<organism evidence="1 2">
    <name type="scientific">[Emmonsia] crescens</name>
    <dbReference type="NCBI Taxonomy" id="73230"/>
    <lineage>
        <taxon>Eukaryota</taxon>
        <taxon>Fungi</taxon>
        <taxon>Dikarya</taxon>
        <taxon>Ascomycota</taxon>
        <taxon>Pezizomycotina</taxon>
        <taxon>Eurotiomycetes</taxon>
        <taxon>Eurotiomycetidae</taxon>
        <taxon>Onygenales</taxon>
        <taxon>Ajellomycetaceae</taxon>
        <taxon>Emergomyces</taxon>
    </lineage>
</organism>
<evidence type="ECO:0000313" key="2">
    <source>
        <dbReference type="Proteomes" id="UP000034164"/>
    </source>
</evidence>
<dbReference type="AlphaFoldDB" id="A0A0G2I4X1"/>
<name>A0A0G2I4X1_9EURO</name>
<evidence type="ECO:0000313" key="1">
    <source>
        <dbReference type="EMBL" id="KKZ65478.1"/>
    </source>
</evidence>
<dbReference type="VEuPathDB" id="FungiDB:EMCG_08710"/>
<dbReference type="Gene3D" id="3.40.50.1820">
    <property type="entry name" value="alpha/beta hydrolase"/>
    <property type="match status" value="1"/>
</dbReference>
<proteinExistence type="predicted"/>